<sequence length="108" mass="13136">MLARQKTERQYYELLQDEKLRTEITKVKAENEKFRNNLKKKQEPWNQQEIYRLKNENNQMLNKIREENRSRINSLQDQLNNNNQRKTVFLDVVEDIALTAIPLFISNK</sequence>
<feature type="non-terminal residue" evidence="2">
    <location>
        <position position="1"/>
    </location>
</feature>
<dbReference type="AlphaFoldDB" id="A0A9N9BHA6"/>
<proteinExistence type="predicted"/>
<organism evidence="2 3">
    <name type="scientific">Racocetra fulgida</name>
    <dbReference type="NCBI Taxonomy" id="60492"/>
    <lineage>
        <taxon>Eukaryota</taxon>
        <taxon>Fungi</taxon>
        <taxon>Fungi incertae sedis</taxon>
        <taxon>Mucoromycota</taxon>
        <taxon>Glomeromycotina</taxon>
        <taxon>Glomeromycetes</taxon>
        <taxon>Diversisporales</taxon>
        <taxon>Gigasporaceae</taxon>
        <taxon>Racocetra</taxon>
    </lineage>
</organism>
<evidence type="ECO:0000313" key="3">
    <source>
        <dbReference type="Proteomes" id="UP000789396"/>
    </source>
</evidence>
<comment type="caution">
    <text evidence="2">The sequence shown here is derived from an EMBL/GenBank/DDBJ whole genome shotgun (WGS) entry which is preliminary data.</text>
</comment>
<feature type="coiled-coil region" evidence="1">
    <location>
        <begin position="12"/>
        <end position="85"/>
    </location>
</feature>
<keyword evidence="1" id="KW-0175">Coiled coil</keyword>
<accession>A0A9N9BHA6</accession>
<evidence type="ECO:0000313" key="2">
    <source>
        <dbReference type="EMBL" id="CAG8565807.1"/>
    </source>
</evidence>
<keyword evidence="3" id="KW-1185">Reference proteome</keyword>
<dbReference type="EMBL" id="CAJVPZ010005780">
    <property type="protein sequence ID" value="CAG8565807.1"/>
    <property type="molecule type" value="Genomic_DNA"/>
</dbReference>
<reference evidence="2" key="1">
    <citation type="submission" date="2021-06" db="EMBL/GenBank/DDBJ databases">
        <authorList>
            <person name="Kallberg Y."/>
            <person name="Tangrot J."/>
            <person name="Rosling A."/>
        </authorList>
    </citation>
    <scope>NUCLEOTIDE SEQUENCE</scope>
    <source>
        <strain evidence="2">IN212</strain>
    </source>
</reference>
<name>A0A9N9BHA6_9GLOM</name>
<protein>
    <submittedName>
        <fullName evidence="2">1033_t:CDS:1</fullName>
    </submittedName>
</protein>
<evidence type="ECO:0000256" key="1">
    <source>
        <dbReference type="SAM" id="Coils"/>
    </source>
</evidence>
<dbReference type="Proteomes" id="UP000789396">
    <property type="component" value="Unassembled WGS sequence"/>
</dbReference>
<gene>
    <name evidence="2" type="ORF">RFULGI_LOCUS5257</name>
</gene>